<dbReference type="SMART" id="SM00363">
    <property type="entry name" value="S4"/>
    <property type="match status" value="1"/>
</dbReference>
<dbReference type="EMBL" id="CVRR01000019">
    <property type="protein sequence ID" value="CRL38127.1"/>
    <property type="molecule type" value="Genomic_DNA"/>
</dbReference>
<keyword evidence="1" id="KW-0694">RNA-binding</keyword>
<dbReference type="InterPro" id="IPR036986">
    <property type="entry name" value="S4_RNA-bd_sf"/>
</dbReference>
<reference evidence="4" key="1">
    <citation type="submission" date="2015-05" db="EMBL/GenBank/DDBJ databases">
        <authorList>
            <consortium name="Pathogen Informatics"/>
        </authorList>
    </citation>
    <scope>NUCLEOTIDE SEQUENCE [LARGE SCALE GENOMIC DNA]</scope>
    <source>
        <strain evidence="4">M72</strain>
    </source>
</reference>
<dbReference type="Gene3D" id="3.30.1370.160">
    <property type="match status" value="1"/>
</dbReference>
<organism evidence="3 4">
    <name type="scientific">Roseburia faecis</name>
    <dbReference type="NCBI Taxonomy" id="301302"/>
    <lineage>
        <taxon>Bacteria</taxon>
        <taxon>Bacillati</taxon>
        <taxon>Bacillota</taxon>
        <taxon>Clostridia</taxon>
        <taxon>Lachnospirales</taxon>
        <taxon>Lachnospiraceae</taxon>
        <taxon>Roseburia</taxon>
    </lineage>
</organism>
<evidence type="ECO:0000259" key="2">
    <source>
        <dbReference type="SMART" id="SM00363"/>
    </source>
</evidence>
<dbReference type="InterPro" id="IPR012677">
    <property type="entry name" value="Nucleotide-bd_a/b_plait_sf"/>
</dbReference>
<feature type="domain" description="RNA-binding S4" evidence="2">
    <location>
        <begin position="174"/>
        <end position="235"/>
    </location>
</feature>
<dbReference type="Gene3D" id="3.30.70.330">
    <property type="match status" value="1"/>
</dbReference>
<dbReference type="CDD" id="cd00165">
    <property type="entry name" value="S4"/>
    <property type="match status" value="1"/>
</dbReference>
<evidence type="ECO:0000313" key="4">
    <source>
        <dbReference type="Proteomes" id="UP000049979"/>
    </source>
</evidence>
<dbReference type="RefSeq" id="WP_055067832.1">
    <property type="nucleotide sequence ID" value="NZ_CP173697.1"/>
</dbReference>
<accession>A0A0M6WPA2</accession>
<sequence length="250" mass="28834">MNEQELCRKRLLDLSRQADRKGIVLFSDFLNLNEQNIFHSLQKELYTTAELSGGYEQAERQMVAFIPDALCYEWSYPFVCIHAVPQYPKYAEKLTHRDVLGALMHLGLDRSKIGDIVVLENDIYIFCSETISSFIMDQFTQIRHTMIRSSIIEDVSTLKVHPVFEEHDDMVASNRIDAIIARAYHLSRSEAAAYLTAEKVFINGRCITNCNQSCDNGDIVSVRQKGRFVFETDQSLSKKGKLRVRFMIYK</sequence>
<dbReference type="Proteomes" id="UP000049979">
    <property type="component" value="Unassembled WGS sequence"/>
</dbReference>
<dbReference type="SUPFAM" id="SSF55174">
    <property type="entry name" value="Alpha-L RNA-binding motif"/>
    <property type="match status" value="1"/>
</dbReference>
<evidence type="ECO:0000256" key="1">
    <source>
        <dbReference type="PROSITE-ProRule" id="PRU00182"/>
    </source>
</evidence>
<proteinExistence type="predicted"/>
<dbReference type="InterPro" id="IPR040591">
    <property type="entry name" value="RqcP2_RBD"/>
</dbReference>
<dbReference type="AlphaFoldDB" id="A0A0M6WPA2"/>
<protein>
    <submittedName>
        <fullName evidence="3">RNA-binding S4 domain-containing protein</fullName>
    </submittedName>
</protein>
<dbReference type="Gene3D" id="3.10.290.10">
    <property type="entry name" value="RNA-binding S4 domain"/>
    <property type="match status" value="1"/>
</dbReference>
<dbReference type="PROSITE" id="PS50889">
    <property type="entry name" value="S4"/>
    <property type="match status" value="1"/>
</dbReference>
<gene>
    <name evidence="3" type="ORF">M72_05861</name>
</gene>
<dbReference type="GO" id="GO:0003723">
    <property type="term" value="F:RNA binding"/>
    <property type="evidence" value="ECO:0007669"/>
    <property type="project" value="UniProtKB-KW"/>
</dbReference>
<evidence type="ECO:0000313" key="3">
    <source>
        <dbReference type="EMBL" id="CRL38127.1"/>
    </source>
</evidence>
<dbReference type="InterPro" id="IPR002942">
    <property type="entry name" value="S4_RNA-bd"/>
</dbReference>
<name>A0A0M6WPA2_9FIRM</name>
<dbReference type="STRING" id="301302.ERS852420_00594"/>
<dbReference type="OrthoDB" id="9812787at2"/>
<keyword evidence="4" id="KW-1185">Reference proteome</keyword>
<dbReference type="Pfam" id="PF17774">
    <property type="entry name" value="YlmH_RBD"/>
    <property type="match status" value="1"/>
</dbReference>